<dbReference type="Pfam" id="PF00097">
    <property type="entry name" value="zf-C3HC4"/>
    <property type="match status" value="1"/>
</dbReference>
<dbReference type="FunFam" id="3.30.40.10:FF:000179">
    <property type="entry name" value="TNF receptor-associated factor"/>
    <property type="match status" value="1"/>
</dbReference>
<dbReference type="AlphaFoldDB" id="A0A7D9L2N8"/>
<feature type="compositionally biased region" description="Low complexity" evidence="1">
    <location>
        <begin position="46"/>
        <end position="61"/>
    </location>
</feature>
<feature type="compositionally biased region" description="Polar residues" evidence="1">
    <location>
        <begin position="27"/>
        <end position="45"/>
    </location>
</feature>
<organism evidence="2 3">
    <name type="scientific">Paramuricea clavata</name>
    <name type="common">Red gorgonian</name>
    <name type="synonym">Violescent sea-whip</name>
    <dbReference type="NCBI Taxonomy" id="317549"/>
    <lineage>
        <taxon>Eukaryota</taxon>
        <taxon>Metazoa</taxon>
        <taxon>Cnidaria</taxon>
        <taxon>Anthozoa</taxon>
        <taxon>Octocorallia</taxon>
        <taxon>Malacalcyonacea</taxon>
        <taxon>Plexauridae</taxon>
        <taxon>Paramuricea</taxon>
    </lineage>
</organism>
<feature type="non-terminal residue" evidence="2">
    <location>
        <position position="476"/>
    </location>
</feature>
<dbReference type="SUPFAM" id="SSF57850">
    <property type="entry name" value="RING/U-box"/>
    <property type="match status" value="1"/>
</dbReference>
<dbReference type="GO" id="GO:0016567">
    <property type="term" value="P:protein ubiquitination"/>
    <property type="evidence" value="ECO:0007669"/>
    <property type="project" value="InterPro"/>
</dbReference>
<dbReference type="Gene3D" id="3.30.40.10">
    <property type="entry name" value="Zinc/RING finger domain, C3HC4 (zinc finger)"/>
    <property type="match status" value="1"/>
</dbReference>
<dbReference type="Proteomes" id="UP001152795">
    <property type="component" value="Unassembled WGS sequence"/>
</dbReference>
<gene>
    <name evidence="2" type="ORF">PACLA_8A010521</name>
</gene>
<dbReference type="GO" id="GO:0045087">
    <property type="term" value="P:innate immune response"/>
    <property type="evidence" value="ECO:0007669"/>
    <property type="project" value="TreeGrafter"/>
</dbReference>
<dbReference type="PANTHER" id="PTHR10131">
    <property type="entry name" value="TNF RECEPTOR ASSOCIATED FACTOR"/>
    <property type="match status" value="1"/>
</dbReference>
<keyword evidence="2" id="KW-0675">Receptor</keyword>
<dbReference type="GO" id="GO:0061630">
    <property type="term" value="F:ubiquitin protein ligase activity"/>
    <property type="evidence" value="ECO:0007669"/>
    <property type="project" value="TreeGrafter"/>
</dbReference>
<keyword evidence="3" id="KW-1185">Reference proteome</keyword>
<dbReference type="InterPro" id="IPR003613">
    <property type="entry name" value="Ubox_domain"/>
</dbReference>
<accession>A0A7D9L2N8</accession>
<dbReference type="PROSITE" id="PS50089">
    <property type="entry name" value="ZF_RING_2"/>
    <property type="match status" value="1"/>
</dbReference>
<dbReference type="GO" id="GO:0043122">
    <property type="term" value="P:regulation of canonical NF-kappaB signal transduction"/>
    <property type="evidence" value="ECO:0007669"/>
    <property type="project" value="TreeGrafter"/>
</dbReference>
<protein>
    <submittedName>
        <fullName evidence="2">TNF receptor-associated factor 6-like</fullName>
    </submittedName>
</protein>
<dbReference type="PANTHER" id="PTHR10131:SF152">
    <property type="entry name" value="TNF RECEPTOR-ASSOCIATED FACTOR 6"/>
    <property type="match status" value="1"/>
</dbReference>
<dbReference type="InterPro" id="IPR018957">
    <property type="entry name" value="Znf_C3HC4_RING-type"/>
</dbReference>
<dbReference type="InterPro" id="IPR017907">
    <property type="entry name" value="Znf_RING_CS"/>
</dbReference>
<dbReference type="EMBL" id="CACRXK020012696">
    <property type="protein sequence ID" value="CAB4023811.1"/>
    <property type="molecule type" value="Genomic_DNA"/>
</dbReference>
<dbReference type="GO" id="GO:0031663">
    <property type="term" value="P:lipopolysaccharide-mediated signaling pathway"/>
    <property type="evidence" value="ECO:0007669"/>
    <property type="project" value="TreeGrafter"/>
</dbReference>
<evidence type="ECO:0000313" key="2">
    <source>
        <dbReference type="EMBL" id="CAB4023811.1"/>
    </source>
</evidence>
<evidence type="ECO:0000256" key="1">
    <source>
        <dbReference type="SAM" id="MobiDB-lite"/>
    </source>
</evidence>
<name>A0A7D9L2N8_PARCT</name>
<comment type="caution">
    <text evidence="2">The sequence shown here is derived from an EMBL/GenBank/DDBJ whole genome shotgun (WGS) entry which is preliminary data.</text>
</comment>
<dbReference type="InterPro" id="IPR013083">
    <property type="entry name" value="Znf_RING/FYVE/PHD"/>
</dbReference>
<proteinExistence type="predicted"/>
<reference evidence="2" key="1">
    <citation type="submission" date="2020-04" db="EMBL/GenBank/DDBJ databases">
        <authorList>
            <person name="Alioto T."/>
            <person name="Alioto T."/>
            <person name="Gomez Garrido J."/>
        </authorList>
    </citation>
    <scope>NUCLEOTIDE SEQUENCE</scope>
    <source>
        <strain evidence="2">A484AB</strain>
    </source>
</reference>
<dbReference type="GO" id="GO:0046872">
    <property type="term" value="F:metal ion binding"/>
    <property type="evidence" value="ECO:0007669"/>
    <property type="project" value="InterPro"/>
</dbReference>
<dbReference type="PROSITE" id="PS00518">
    <property type="entry name" value="ZF_RING_1"/>
    <property type="match status" value="1"/>
</dbReference>
<dbReference type="OrthoDB" id="5972186at2759"/>
<sequence>MAYRNLANDIADMVNEQNEAYVAVAGSSNLPENPSSVPDNSGIRPNSSNSHGNNQANNEANSNNAEDVERLDGHDEIFDPAVSADYECPICMMVLRNPVQTTCGHRFCRGCITRHVATNGRTCPIDNQELGENELYPDNFAKREINQFPVKCRTVKNNKECPWTGPLLNIERHLEFREVDIRQKRCCISHQYCAIQFYRDGSSMICCLSSCYYSNYWLWVMHTPSQSSSESSSRLPLSLDSCGKFVHPTHWHILSHWLFAFYKIGEGALIIGVVSLFHITACVHKRSSYFALENMAKIKDNNTTSVSELFITILTFRTNDQRFIRLQLKSLGQSRLKERKGKAYSTRNRLDPCFLHNKIHTRTPWKATRQSKAKQFEGRNGFNRKAGHVNRIKNSLISSTTIEVYLLNSNRVNMKIFKLLNNNIVANQVKAFPKISKETSYRTVTDIYLTQPEFCGKVPLSQNHRHLLRGGGGEGG</sequence>
<feature type="region of interest" description="Disordered" evidence="1">
    <location>
        <begin position="27"/>
        <end position="61"/>
    </location>
</feature>
<dbReference type="SMART" id="SM00504">
    <property type="entry name" value="Ubox"/>
    <property type="match status" value="1"/>
</dbReference>
<dbReference type="SMART" id="SM00184">
    <property type="entry name" value="RING"/>
    <property type="match status" value="1"/>
</dbReference>
<dbReference type="InterPro" id="IPR001841">
    <property type="entry name" value="Znf_RING"/>
</dbReference>
<evidence type="ECO:0000313" key="3">
    <source>
        <dbReference type="Proteomes" id="UP001152795"/>
    </source>
</evidence>